<name>A0ABX2D2D1_9CYAN</name>
<accession>A0ABX2D2D1</accession>
<comment type="caution">
    <text evidence="1">The sequence shown here is derived from an EMBL/GenBank/DDBJ whole genome shotgun (WGS) entry which is preliminary data.</text>
</comment>
<sequence length="91" mass="10491">MPLPSLQAAFPRQSPGTRKIKFIYSKFFILDGGFFLRENVFWRRPSAFFLINRVRQLQFAPIGAMMFLQGFIFGSTVRSIGVPPDLNLYTL</sequence>
<gene>
    <name evidence="1" type="ORF">E5S67_04569</name>
</gene>
<evidence type="ECO:0000313" key="1">
    <source>
        <dbReference type="EMBL" id="NQE36804.1"/>
    </source>
</evidence>
<proteinExistence type="predicted"/>
<organism evidence="1 2">
    <name type="scientific">Microcoleus asticus IPMA8</name>
    <dbReference type="NCBI Taxonomy" id="2563858"/>
    <lineage>
        <taxon>Bacteria</taxon>
        <taxon>Bacillati</taxon>
        <taxon>Cyanobacteriota</taxon>
        <taxon>Cyanophyceae</taxon>
        <taxon>Oscillatoriophycideae</taxon>
        <taxon>Oscillatoriales</taxon>
        <taxon>Microcoleaceae</taxon>
        <taxon>Microcoleus</taxon>
        <taxon>Microcoleus asticus</taxon>
    </lineage>
</organism>
<keyword evidence="2" id="KW-1185">Reference proteome</keyword>
<dbReference type="Proteomes" id="UP000702425">
    <property type="component" value="Unassembled WGS sequence"/>
</dbReference>
<reference evidence="1 2" key="1">
    <citation type="journal article" date="2020" name="Sci. Rep.">
        <title>A novel cyanobacterial geosmin producer, revising GeoA distribution and dispersion patterns in Bacteria.</title>
        <authorList>
            <person name="Churro C."/>
            <person name="Semedo-Aguiar A.P."/>
            <person name="Silva A.D."/>
            <person name="Pereira-Leal J.B."/>
            <person name="Leite R.B."/>
        </authorList>
    </citation>
    <scope>NUCLEOTIDE SEQUENCE [LARGE SCALE GENOMIC DNA]</scope>
    <source>
        <strain evidence="1 2">IPMA8</strain>
    </source>
</reference>
<evidence type="ECO:0000313" key="2">
    <source>
        <dbReference type="Proteomes" id="UP000702425"/>
    </source>
</evidence>
<dbReference type="EMBL" id="SRRZ01000098">
    <property type="protein sequence ID" value="NQE36804.1"/>
    <property type="molecule type" value="Genomic_DNA"/>
</dbReference>
<protein>
    <submittedName>
        <fullName evidence="1">Uncharacterized protein</fullName>
    </submittedName>
</protein>